<dbReference type="InterPro" id="IPR001457">
    <property type="entry name" value="NADH_UbQ/plastoQ_OxRdtase_su6"/>
</dbReference>
<evidence type="ECO:0000313" key="15">
    <source>
        <dbReference type="Proteomes" id="UP000578030"/>
    </source>
</evidence>
<feature type="transmembrane region" description="Helical" evidence="13">
    <location>
        <begin position="136"/>
        <end position="158"/>
    </location>
</feature>
<accession>A0A7W4K529</accession>
<name>A0A7W4K529_9PROT</name>
<evidence type="ECO:0000256" key="9">
    <source>
        <dbReference type="ARBA" id="ARBA00023027"/>
    </source>
</evidence>
<organism evidence="14 15">
    <name type="scientific">Gluconacetobacter tumulisoli</name>
    <dbReference type="NCBI Taxonomy" id="1286189"/>
    <lineage>
        <taxon>Bacteria</taxon>
        <taxon>Pseudomonadati</taxon>
        <taxon>Pseudomonadota</taxon>
        <taxon>Alphaproteobacteria</taxon>
        <taxon>Acetobacterales</taxon>
        <taxon>Acetobacteraceae</taxon>
        <taxon>Gluconacetobacter</taxon>
    </lineage>
</organism>
<comment type="subcellular location">
    <subcellularLocation>
        <location evidence="1 13">Cell membrane</location>
        <topology evidence="1 13">Multi-pass membrane protein</topology>
    </subcellularLocation>
</comment>
<proteinExistence type="inferred from homology"/>
<comment type="function">
    <text evidence="13">NDH-1 shuttles electrons from NADH, via FMN and iron-sulfur (Fe-S) centers, to quinones in the respiratory chain. Couples the redox reaction to proton translocation (for every two electrons transferred, four hydrogen ions are translocated across the cytoplasmic membrane), and thus conserves the redox energy in a proton gradient.</text>
</comment>
<dbReference type="GO" id="GO:0048038">
    <property type="term" value="F:quinone binding"/>
    <property type="evidence" value="ECO:0007669"/>
    <property type="project" value="UniProtKB-UniRule"/>
</dbReference>
<comment type="catalytic activity">
    <reaction evidence="12 13">
        <text>a quinone + NADH + 5 H(+)(in) = a quinol + NAD(+) + 4 H(+)(out)</text>
        <dbReference type="Rhea" id="RHEA:57888"/>
        <dbReference type="ChEBI" id="CHEBI:15378"/>
        <dbReference type="ChEBI" id="CHEBI:24646"/>
        <dbReference type="ChEBI" id="CHEBI:57540"/>
        <dbReference type="ChEBI" id="CHEBI:57945"/>
        <dbReference type="ChEBI" id="CHEBI:132124"/>
    </reaction>
</comment>
<protein>
    <recommendedName>
        <fullName evidence="3 13">NADH-quinone oxidoreductase subunit J</fullName>
        <ecNumber evidence="13">7.1.1.-</ecNumber>
    </recommendedName>
</protein>
<comment type="subunit">
    <text evidence="11">Composed of 13 different subunits. Subunits NuoA, H, J, K, L, M, N constitute the membrane sector of the complex.</text>
</comment>
<evidence type="ECO:0000256" key="10">
    <source>
        <dbReference type="ARBA" id="ARBA00023136"/>
    </source>
</evidence>
<evidence type="ECO:0000256" key="4">
    <source>
        <dbReference type="ARBA" id="ARBA00022475"/>
    </source>
</evidence>
<sequence length="170" mass="18180">MILNAPFLLFALVAVWATFMVVTRAVAIHALLYLVVALLALACIFDVLGAPFAAILEVIVYAGAIMVLFVFVVMMLNLGRPDRLRENTWITPRTWVGPGILAALLLAALADALAMAPPDGGPVVVIDTRQVGLALYGPYVLMVELASFLLLAGLVSAFRIGRHIRGEDAP</sequence>
<keyword evidence="15" id="KW-1185">Reference proteome</keyword>
<dbReference type="GO" id="GO:0008137">
    <property type="term" value="F:NADH dehydrogenase (ubiquinone) activity"/>
    <property type="evidence" value="ECO:0007669"/>
    <property type="project" value="UniProtKB-UniRule"/>
</dbReference>
<keyword evidence="7" id="KW-1278">Translocase</keyword>
<evidence type="ECO:0000256" key="12">
    <source>
        <dbReference type="ARBA" id="ARBA00047712"/>
    </source>
</evidence>
<keyword evidence="10 13" id="KW-0472">Membrane</keyword>
<dbReference type="Pfam" id="PF00499">
    <property type="entry name" value="Oxidored_q3"/>
    <property type="match status" value="1"/>
</dbReference>
<evidence type="ECO:0000256" key="5">
    <source>
        <dbReference type="ARBA" id="ARBA00022692"/>
    </source>
</evidence>
<keyword evidence="14" id="KW-0560">Oxidoreductase</keyword>
<keyword evidence="9 13" id="KW-0520">NAD</keyword>
<evidence type="ECO:0000256" key="3">
    <source>
        <dbReference type="ARBA" id="ARBA00019907"/>
    </source>
</evidence>
<keyword evidence="6 13" id="KW-0874">Quinone</keyword>
<dbReference type="RefSeq" id="WP_182954231.1">
    <property type="nucleotide sequence ID" value="NZ_JABEQM010000002.1"/>
</dbReference>
<evidence type="ECO:0000256" key="11">
    <source>
        <dbReference type="ARBA" id="ARBA00025811"/>
    </source>
</evidence>
<dbReference type="GO" id="GO:0016491">
    <property type="term" value="F:oxidoreductase activity"/>
    <property type="evidence" value="ECO:0007669"/>
    <property type="project" value="UniProtKB-KW"/>
</dbReference>
<dbReference type="PANTHER" id="PTHR33269:SF17">
    <property type="entry name" value="NADH-UBIQUINONE OXIDOREDUCTASE CHAIN 6"/>
    <property type="match status" value="1"/>
</dbReference>
<evidence type="ECO:0000256" key="13">
    <source>
        <dbReference type="RuleBase" id="RU004429"/>
    </source>
</evidence>
<dbReference type="EC" id="7.1.1.-" evidence="13"/>
<dbReference type="NCBIfam" id="NF005162">
    <property type="entry name" value="PRK06638.1-1"/>
    <property type="match status" value="1"/>
</dbReference>
<feature type="transmembrane region" description="Helical" evidence="13">
    <location>
        <begin position="58"/>
        <end position="78"/>
    </location>
</feature>
<evidence type="ECO:0000256" key="6">
    <source>
        <dbReference type="ARBA" id="ARBA00022719"/>
    </source>
</evidence>
<gene>
    <name evidence="14" type="primary">nuoJ</name>
    <name evidence="14" type="ORF">HLH28_02885</name>
</gene>
<dbReference type="FunFam" id="1.20.120.1200:FF:000001">
    <property type="entry name" value="NADH-quinone oxidoreductase subunit J"/>
    <property type="match status" value="1"/>
</dbReference>
<keyword evidence="8 13" id="KW-1133">Transmembrane helix</keyword>
<evidence type="ECO:0000256" key="1">
    <source>
        <dbReference type="ARBA" id="ARBA00004651"/>
    </source>
</evidence>
<comment type="similarity">
    <text evidence="2 13">Belongs to the complex I subunit 6 family.</text>
</comment>
<comment type="caution">
    <text evidence="14">The sequence shown here is derived from an EMBL/GenBank/DDBJ whole genome shotgun (WGS) entry which is preliminary data.</text>
</comment>
<dbReference type="Gene3D" id="1.20.120.1200">
    <property type="entry name" value="NADH-ubiquinone/plastoquinone oxidoreductase chain 6, subunit NuoJ"/>
    <property type="match status" value="1"/>
</dbReference>
<evidence type="ECO:0000256" key="7">
    <source>
        <dbReference type="ARBA" id="ARBA00022967"/>
    </source>
</evidence>
<dbReference type="EMBL" id="JABEQM010000002">
    <property type="protein sequence ID" value="MBB2200532.1"/>
    <property type="molecule type" value="Genomic_DNA"/>
</dbReference>
<keyword evidence="5 13" id="KW-0812">Transmembrane</keyword>
<evidence type="ECO:0000313" key="14">
    <source>
        <dbReference type="EMBL" id="MBB2200532.1"/>
    </source>
</evidence>
<feature type="transmembrane region" description="Helical" evidence="13">
    <location>
        <begin position="99"/>
        <end position="116"/>
    </location>
</feature>
<dbReference type="AlphaFoldDB" id="A0A7W4K529"/>
<evidence type="ECO:0000256" key="8">
    <source>
        <dbReference type="ARBA" id="ARBA00022989"/>
    </source>
</evidence>
<dbReference type="InterPro" id="IPR042106">
    <property type="entry name" value="Nuo/plastoQ_OxRdtase_6_NuoJ"/>
</dbReference>
<dbReference type="Proteomes" id="UP000578030">
    <property type="component" value="Unassembled WGS sequence"/>
</dbReference>
<dbReference type="GO" id="GO:0005886">
    <property type="term" value="C:plasma membrane"/>
    <property type="evidence" value="ECO:0007669"/>
    <property type="project" value="UniProtKB-SubCell"/>
</dbReference>
<keyword evidence="4 13" id="KW-1003">Cell membrane</keyword>
<evidence type="ECO:0000256" key="2">
    <source>
        <dbReference type="ARBA" id="ARBA00005698"/>
    </source>
</evidence>
<reference evidence="14 15" key="1">
    <citation type="submission" date="2020-04" db="EMBL/GenBank/DDBJ databases">
        <title>Description of novel Gluconacetobacter.</title>
        <authorList>
            <person name="Sombolestani A."/>
        </authorList>
    </citation>
    <scope>NUCLEOTIDE SEQUENCE [LARGE SCALE GENOMIC DNA]</scope>
    <source>
        <strain evidence="14 15">LMG 27802</strain>
    </source>
</reference>
<dbReference type="PANTHER" id="PTHR33269">
    <property type="entry name" value="NADH-UBIQUINONE OXIDOREDUCTASE CHAIN 6"/>
    <property type="match status" value="1"/>
</dbReference>
<feature type="transmembrane region" description="Helical" evidence="13">
    <location>
        <begin position="30"/>
        <end position="52"/>
    </location>
</feature>
<feature type="transmembrane region" description="Helical" evidence="13">
    <location>
        <begin position="6"/>
        <end position="23"/>
    </location>
</feature>